<organism evidence="2">
    <name type="scientific">Acidicaldus sp</name>
    <dbReference type="NCBI Taxonomy" id="1872105"/>
    <lineage>
        <taxon>Bacteria</taxon>
        <taxon>Pseudomonadati</taxon>
        <taxon>Pseudomonadota</taxon>
        <taxon>Alphaproteobacteria</taxon>
        <taxon>Acetobacterales</taxon>
        <taxon>Acetobacteraceae</taxon>
        <taxon>Acidicaldus</taxon>
    </lineage>
</organism>
<reference evidence="2" key="1">
    <citation type="journal article" date="2020" name="mSystems">
        <title>Genome- and Community-Level Interaction Insights into Carbon Utilization and Element Cycling Functions of Hydrothermarchaeota in Hydrothermal Sediment.</title>
        <authorList>
            <person name="Zhou Z."/>
            <person name="Liu Y."/>
            <person name="Xu W."/>
            <person name="Pan J."/>
            <person name="Luo Z.H."/>
            <person name="Li M."/>
        </authorList>
    </citation>
    <scope>NUCLEOTIDE SEQUENCE</scope>
    <source>
        <strain evidence="2">SpSt-997</strain>
    </source>
</reference>
<dbReference type="EMBL" id="DTQM01000266">
    <property type="protein sequence ID" value="HGC44336.1"/>
    <property type="molecule type" value="Genomic_DNA"/>
</dbReference>
<name>A0A8J4M704_9PROT</name>
<protein>
    <submittedName>
        <fullName evidence="2">Uncharacterized protein</fullName>
    </submittedName>
</protein>
<evidence type="ECO:0000256" key="1">
    <source>
        <dbReference type="SAM" id="MobiDB-lite"/>
    </source>
</evidence>
<comment type="caution">
    <text evidence="2">The sequence shown here is derived from an EMBL/GenBank/DDBJ whole genome shotgun (WGS) entry which is preliminary data.</text>
</comment>
<dbReference type="AlphaFoldDB" id="A0A8J4M704"/>
<accession>A0A8J4M704</accession>
<feature type="compositionally biased region" description="Basic and acidic residues" evidence="1">
    <location>
        <begin position="13"/>
        <end position="28"/>
    </location>
</feature>
<feature type="region of interest" description="Disordered" evidence="1">
    <location>
        <begin position="1"/>
        <end position="72"/>
    </location>
</feature>
<evidence type="ECO:0000313" key="2">
    <source>
        <dbReference type="EMBL" id="HGC44336.1"/>
    </source>
</evidence>
<sequence>MSRVPPSSPQTTDETRAARQARAEREAASLRANLLKRKAQRRAREGYSATVEPGQRGGGDGVVVQVEPDHGG</sequence>
<proteinExistence type="predicted"/>
<gene>
    <name evidence="2" type="ORF">ENY07_14110</name>
</gene>